<dbReference type="Gene3D" id="1.20.1270.60">
    <property type="entry name" value="Arfaptin homology (AH) domain/BAR domain"/>
    <property type="match status" value="1"/>
</dbReference>
<dbReference type="Pfam" id="PF22699">
    <property type="entry name" value="GMIP-like_FCH"/>
    <property type="match status" value="1"/>
</dbReference>
<evidence type="ECO:0000256" key="1">
    <source>
        <dbReference type="ARBA" id="ARBA00004283"/>
    </source>
</evidence>
<feature type="compositionally biased region" description="Basic and acidic residues" evidence="9">
    <location>
        <begin position="380"/>
        <end position="396"/>
    </location>
</feature>
<feature type="domain" description="F-BAR" evidence="11">
    <location>
        <begin position="16"/>
        <end position="266"/>
    </location>
</feature>
<dbReference type="InterPro" id="IPR028565">
    <property type="entry name" value="MHD"/>
</dbReference>
<evidence type="ECO:0000256" key="6">
    <source>
        <dbReference type="ARBA" id="ARBA00023176"/>
    </source>
</evidence>
<feature type="region of interest" description="Disordered" evidence="9">
    <location>
        <begin position="306"/>
        <end position="497"/>
    </location>
</feature>
<reference evidence="12" key="1">
    <citation type="submission" date="2021-09" db="EMBL/GenBank/DDBJ databases">
        <authorList>
            <person name="Martin H S."/>
        </authorList>
    </citation>
    <scope>NUCLEOTIDE SEQUENCE</scope>
</reference>
<accession>A0A8J2W7N9</accession>
<feature type="coiled-coil region" evidence="8">
    <location>
        <begin position="949"/>
        <end position="976"/>
    </location>
</feature>
<feature type="region of interest" description="Disordered" evidence="9">
    <location>
        <begin position="1296"/>
        <end position="1339"/>
    </location>
</feature>
<feature type="coiled-coil region" evidence="8">
    <location>
        <begin position="152"/>
        <end position="206"/>
    </location>
</feature>
<evidence type="ECO:0000313" key="13">
    <source>
        <dbReference type="Proteomes" id="UP000789524"/>
    </source>
</evidence>
<comment type="similarity">
    <text evidence="2">Belongs to the SH3BP5 family.</text>
</comment>
<dbReference type="CDD" id="cd09265">
    <property type="entry name" value="AP_Syp1_like_MHD"/>
    <property type="match status" value="1"/>
</dbReference>
<comment type="subcellular location">
    <subcellularLocation>
        <location evidence="1">Membrane</location>
        <location evidence="1">Clathrin-coated pit</location>
        <topology evidence="1">Peripheral membrane protein</topology>
        <orientation evidence="1">Cytoplasmic side</orientation>
    </subcellularLocation>
</comment>
<comment type="caution">
    <text evidence="12">The sequence shown here is derived from an EMBL/GenBank/DDBJ whole genome shotgun (WGS) entry which is preliminary data.</text>
</comment>
<gene>
    <name evidence="12" type="ORF">DCHRY22_LOCUS15562</name>
</gene>
<sequence>MEESSFTIPADDNGDTELDPRIQVNYFANEHNGYDILYQNMKYGLIASKELSEYLRERSNIEESNSKLLAKLAKQANSNCAQGTFAPFWGVLKCSAEKLSNLHQHMFQKVSELVKDVARYADDLHKKHKAVKDSESSTLEVVLLIQNTKQALQKAKDVYTSKSTELEKLRKENASVKDIEKAEIKIKKLHEDYRQLAEKYNLVKQDFEKKMTQTCKHFQDVEEAHLKQMKQFVNVYADIIQNNHDLMGQVHRDFKHQCLELTVEKLLEQFLVDKYNALEKANLVELPPSLPKPGSANNSISEADQISTVSNGSHKPVQPAKAPKKEPSFATKTSRRTTSLLNLFTPNFQSKDEPSVSSEGVAPCSAPSSPSGTPATPVAPEKDDNMNRTTLRESKWFLRSRRTKTKLKKSKKKKDEISENSNAGDKSDLEEKEEEAPTKEDLMHSPEVDEEGFRIRPKDEKGSVYSSTDSDSEEEREQKIHVEIKPISNGSAPMSASVDELRATVENIRYKIGTTRRGSNINASKASNESNNLIDIFQSPNASNPASPHGNVSNPYAPLQGNQSHVLESPTPVSAADVGDLFSEVGEMIQSNFRTSTPTISTISLPRPPSRRSEGDFRTAGSSGSRGPSPLTIGMADTIPLAVAFHEIIHSYFRGTEESRCQVKMSGDMMLSFPTGIVGVLANNPNPAKLCFRLKNIHRLDNVLPNKQLISINAMMSTRDTTVVEFNMSALTSLLKRQSEKNPTAQYFNVDILKYQVRPKAGAASCPLQMVSYWKCEKDHTDLKVDYKFNLHAMSPPSPLLNVSVFVPMNGSVKNVIAMPKNTWNAEIEQALWRFTELSQHSEDRGVGSLRARFELLNGPSTKTTISAQFNCEGATLSGIEFELVGSGYRLSLVKRRFVSGKYICDIHICGNHNDVSNVSRLYALLVAGCRHVCHGWLVGTYCLNLLYFQVELENLNAATDEINKLELELDSSNYEHDTIQTSSASLLRHQTRHVNARCAGAARRGSIRSNSESMKTFHLLLNETSRRLQALTKRLGTCVDKSRPYHDAVAASASARSECQRAAVQYQRASELHAAAKETVTLAEQRFVSKQDEWQFDNNWQEVLNHAIIKVMDAEKRKAESGREHQKKAALYIAAERKVTQLEESLKRNIIKSKVYFEEKKLCDEQLQAQNEKIEKLQRLIADAKFRYSKSLKILEEISEEIHRQRGEYLPGKDGIPVGPREPGVGAERDPVHDETQVEGSDNDESSLQELRMRVRELALKPIDRNDVETDEAWAQELNETINKLDQLLMMKESNQQKRSKFTASSPRNASAPSTSTNTGKYNQPPSDTWNNDTNLSRPKSISREVVYDMNPPITKTDKSKSMMSLDVLALARDASMKDRESYLKAVIEDKSPTGTYTESNSDRNDSPDDILLVECDSSDSTQTPVIRMTSSALTDSDHS</sequence>
<dbReference type="GO" id="GO:0005905">
    <property type="term" value="C:clathrin-coated pit"/>
    <property type="evidence" value="ECO:0007669"/>
    <property type="project" value="UniProtKB-SubCell"/>
</dbReference>
<dbReference type="PROSITE" id="PS51072">
    <property type="entry name" value="MHD"/>
    <property type="match status" value="1"/>
</dbReference>
<evidence type="ECO:0000256" key="5">
    <source>
        <dbReference type="ARBA" id="ARBA00023054"/>
    </source>
</evidence>
<dbReference type="InterPro" id="IPR031160">
    <property type="entry name" value="F_BAR_dom"/>
</dbReference>
<dbReference type="CDD" id="cd07648">
    <property type="entry name" value="F-BAR_FCHO"/>
    <property type="match status" value="1"/>
</dbReference>
<evidence type="ECO:0000256" key="8">
    <source>
        <dbReference type="SAM" id="Coils"/>
    </source>
</evidence>
<evidence type="ECO:0000313" key="12">
    <source>
        <dbReference type="EMBL" id="CAG9585070.1"/>
    </source>
</evidence>
<dbReference type="GO" id="GO:0072583">
    <property type="term" value="P:clathrin-dependent endocytosis"/>
    <property type="evidence" value="ECO:0007669"/>
    <property type="project" value="TreeGrafter"/>
</dbReference>
<feature type="compositionally biased region" description="Low complexity" evidence="9">
    <location>
        <begin position="596"/>
        <end position="605"/>
    </location>
</feature>
<feature type="region of interest" description="Disordered" evidence="9">
    <location>
        <begin position="596"/>
        <end position="631"/>
    </location>
</feature>
<dbReference type="PANTHER" id="PTHR23065">
    <property type="entry name" value="PROLINE-SERINE-THREONINE PHOSPHATASE INTERACTING PROTEIN 1"/>
    <property type="match status" value="1"/>
</dbReference>
<dbReference type="OrthoDB" id="5593455at2759"/>
<dbReference type="Pfam" id="PF10291">
    <property type="entry name" value="muHD"/>
    <property type="match status" value="1"/>
</dbReference>
<dbReference type="EMBL" id="CAKASE010000083">
    <property type="protein sequence ID" value="CAG9585070.1"/>
    <property type="molecule type" value="Genomic_DNA"/>
</dbReference>
<dbReference type="InterPro" id="IPR001060">
    <property type="entry name" value="FCH_dom"/>
</dbReference>
<feature type="compositionally biased region" description="Basic and acidic residues" evidence="9">
    <location>
        <begin position="425"/>
        <end position="462"/>
    </location>
</feature>
<dbReference type="InterPro" id="IPR018808">
    <property type="entry name" value="Muniscin_C"/>
</dbReference>
<keyword evidence="6" id="KW-0472">Membrane</keyword>
<feature type="domain" description="MHD" evidence="10">
    <location>
        <begin position="648"/>
        <end position="906"/>
    </location>
</feature>
<feature type="region of interest" description="Disordered" evidence="9">
    <location>
        <begin position="1418"/>
        <end position="1441"/>
    </location>
</feature>
<dbReference type="SMART" id="SM00055">
    <property type="entry name" value="FCH"/>
    <property type="match status" value="1"/>
</dbReference>
<evidence type="ECO:0000259" key="10">
    <source>
        <dbReference type="PROSITE" id="PS51072"/>
    </source>
</evidence>
<keyword evidence="5 7" id="KW-0175">Coiled coil</keyword>
<dbReference type="PANTHER" id="PTHR23065:SF15">
    <property type="entry name" value="AT02057P"/>
    <property type="match status" value="1"/>
</dbReference>
<dbReference type="GO" id="GO:0035556">
    <property type="term" value="P:intracellular signal transduction"/>
    <property type="evidence" value="ECO:0007669"/>
    <property type="project" value="InterPro"/>
</dbReference>
<keyword evidence="13" id="KW-1185">Reference proteome</keyword>
<evidence type="ECO:0000256" key="3">
    <source>
        <dbReference type="ARBA" id="ARBA00011064"/>
    </source>
</evidence>
<evidence type="ECO:0000256" key="7">
    <source>
        <dbReference type="PROSITE-ProRule" id="PRU01077"/>
    </source>
</evidence>
<dbReference type="SUPFAM" id="SSF103657">
    <property type="entry name" value="BAR/IMD domain-like"/>
    <property type="match status" value="1"/>
</dbReference>
<dbReference type="Pfam" id="PF05276">
    <property type="entry name" value="SH3BP5"/>
    <property type="match status" value="2"/>
</dbReference>
<name>A0A8J2W7N9_9NEOP</name>
<feature type="compositionally biased region" description="Polar residues" evidence="9">
    <location>
        <begin position="1420"/>
        <end position="1441"/>
    </location>
</feature>
<evidence type="ECO:0000256" key="2">
    <source>
        <dbReference type="ARBA" id="ARBA00007796"/>
    </source>
</evidence>
<feature type="compositionally biased region" description="Low complexity" evidence="9">
    <location>
        <begin position="360"/>
        <end position="379"/>
    </location>
</feature>
<feature type="compositionally biased region" description="Polar residues" evidence="9">
    <location>
        <begin position="1303"/>
        <end position="1339"/>
    </location>
</feature>
<feature type="compositionally biased region" description="Basic residues" evidence="9">
    <location>
        <begin position="398"/>
        <end position="412"/>
    </location>
</feature>
<evidence type="ECO:0000256" key="9">
    <source>
        <dbReference type="SAM" id="MobiDB-lite"/>
    </source>
</evidence>
<protein>
    <submittedName>
        <fullName evidence="12">(African queen) hypothetical protein</fullName>
    </submittedName>
</protein>
<dbReference type="PROSITE" id="PS51741">
    <property type="entry name" value="F_BAR"/>
    <property type="match status" value="1"/>
</dbReference>
<feature type="compositionally biased region" description="Polar residues" evidence="9">
    <location>
        <begin position="330"/>
        <end position="349"/>
    </location>
</feature>
<feature type="compositionally biased region" description="Basic and acidic residues" evidence="9">
    <location>
        <begin position="1228"/>
        <end position="1237"/>
    </location>
</feature>
<feature type="region of interest" description="Disordered" evidence="9">
    <location>
        <begin position="1210"/>
        <end position="1250"/>
    </location>
</feature>
<evidence type="ECO:0000259" key="11">
    <source>
        <dbReference type="PROSITE" id="PS51741"/>
    </source>
</evidence>
<proteinExistence type="inferred from homology"/>
<dbReference type="InterPro" id="IPR007940">
    <property type="entry name" value="SH3BP5"/>
</dbReference>
<dbReference type="InterPro" id="IPR027267">
    <property type="entry name" value="AH/BAR_dom_sf"/>
</dbReference>
<dbReference type="GO" id="GO:0005886">
    <property type="term" value="C:plasma membrane"/>
    <property type="evidence" value="ECO:0007669"/>
    <property type="project" value="TreeGrafter"/>
</dbReference>
<comment type="similarity">
    <text evidence="3">Belongs to the FCHO family.</text>
</comment>
<dbReference type="GO" id="GO:0048268">
    <property type="term" value="P:clathrin coat assembly"/>
    <property type="evidence" value="ECO:0007669"/>
    <property type="project" value="TreeGrafter"/>
</dbReference>
<dbReference type="GO" id="GO:0030136">
    <property type="term" value="C:clathrin-coated vesicle"/>
    <property type="evidence" value="ECO:0007669"/>
    <property type="project" value="TreeGrafter"/>
</dbReference>
<keyword evidence="4" id="KW-0254">Endocytosis</keyword>
<dbReference type="Proteomes" id="UP000789524">
    <property type="component" value="Unassembled WGS sequence"/>
</dbReference>
<dbReference type="InterPro" id="IPR054713">
    <property type="entry name" value="GMIP/FCHO2-like_FCH"/>
</dbReference>
<evidence type="ECO:0000256" key="4">
    <source>
        <dbReference type="ARBA" id="ARBA00022583"/>
    </source>
</evidence>
<feature type="coiled-coil region" evidence="8">
    <location>
        <begin position="1161"/>
        <end position="1188"/>
    </location>
</feature>
<organism evidence="12 13">
    <name type="scientific">Danaus chrysippus</name>
    <name type="common">African queen</name>
    <dbReference type="NCBI Taxonomy" id="151541"/>
    <lineage>
        <taxon>Eukaryota</taxon>
        <taxon>Metazoa</taxon>
        <taxon>Ecdysozoa</taxon>
        <taxon>Arthropoda</taxon>
        <taxon>Hexapoda</taxon>
        <taxon>Insecta</taxon>
        <taxon>Pterygota</taxon>
        <taxon>Neoptera</taxon>
        <taxon>Endopterygota</taxon>
        <taxon>Lepidoptera</taxon>
        <taxon>Glossata</taxon>
        <taxon>Ditrysia</taxon>
        <taxon>Papilionoidea</taxon>
        <taxon>Nymphalidae</taxon>
        <taxon>Danainae</taxon>
        <taxon>Danaini</taxon>
        <taxon>Danaina</taxon>
        <taxon>Danaus</taxon>
        <taxon>Anosia</taxon>
    </lineage>
</organism>
<keyword evidence="6" id="KW-0168">Coated pit</keyword>